<dbReference type="GO" id="GO:0005886">
    <property type="term" value="C:plasma membrane"/>
    <property type="evidence" value="ECO:0007669"/>
    <property type="project" value="UniProtKB-SubCell"/>
</dbReference>
<protein>
    <submittedName>
        <fullName evidence="7">Amino acid transporter</fullName>
    </submittedName>
</protein>
<evidence type="ECO:0000313" key="8">
    <source>
        <dbReference type="Proteomes" id="UP000286934"/>
    </source>
</evidence>
<gene>
    <name evidence="7" type="ORF">CWE13_00375</name>
</gene>
<feature type="transmembrane region" description="Helical" evidence="6">
    <location>
        <begin position="184"/>
        <end position="208"/>
    </location>
</feature>
<dbReference type="PANTHER" id="PTHR30086">
    <property type="entry name" value="ARGININE EXPORTER PROTEIN ARGO"/>
    <property type="match status" value="1"/>
</dbReference>
<dbReference type="Proteomes" id="UP000286934">
    <property type="component" value="Unassembled WGS sequence"/>
</dbReference>
<evidence type="ECO:0000256" key="2">
    <source>
        <dbReference type="ARBA" id="ARBA00022475"/>
    </source>
</evidence>
<name>A0A432WYD9_9GAMM</name>
<proteinExistence type="predicted"/>
<dbReference type="Pfam" id="PF01810">
    <property type="entry name" value="LysE"/>
    <property type="match status" value="1"/>
</dbReference>
<evidence type="ECO:0000256" key="5">
    <source>
        <dbReference type="ARBA" id="ARBA00023136"/>
    </source>
</evidence>
<keyword evidence="5 6" id="KW-0472">Membrane</keyword>
<dbReference type="AlphaFoldDB" id="A0A432WYD9"/>
<evidence type="ECO:0000256" key="6">
    <source>
        <dbReference type="SAM" id="Phobius"/>
    </source>
</evidence>
<feature type="transmembrane region" description="Helical" evidence="6">
    <location>
        <begin position="42"/>
        <end position="65"/>
    </location>
</feature>
<evidence type="ECO:0000256" key="3">
    <source>
        <dbReference type="ARBA" id="ARBA00022692"/>
    </source>
</evidence>
<keyword evidence="4 6" id="KW-1133">Transmembrane helix</keyword>
<evidence type="ECO:0000313" key="7">
    <source>
        <dbReference type="EMBL" id="RUO38820.1"/>
    </source>
</evidence>
<dbReference type="EMBL" id="PIPP01000001">
    <property type="protein sequence ID" value="RUO38820.1"/>
    <property type="molecule type" value="Genomic_DNA"/>
</dbReference>
<feature type="transmembrane region" description="Helical" evidence="6">
    <location>
        <begin position="152"/>
        <end position="172"/>
    </location>
</feature>
<keyword evidence="3 6" id="KW-0812">Transmembrane</keyword>
<organism evidence="7 8">
    <name type="scientific">Aliidiomarina shirensis</name>
    <dbReference type="NCBI Taxonomy" id="1048642"/>
    <lineage>
        <taxon>Bacteria</taxon>
        <taxon>Pseudomonadati</taxon>
        <taxon>Pseudomonadota</taxon>
        <taxon>Gammaproteobacteria</taxon>
        <taxon>Alteromonadales</taxon>
        <taxon>Idiomarinaceae</taxon>
        <taxon>Aliidiomarina</taxon>
    </lineage>
</organism>
<dbReference type="GO" id="GO:0015171">
    <property type="term" value="F:amino acid transmembrane transporter activity"/>
    <property type="evidence" value="ECO:0007669"/>
    <property type="project" value="TreeGrafter"/>
</dbReference>
<dbReference type="InterPro" id="IPR001123">
    <property type="entry name" value="LeuE-type"/>
</dbReference>
<sequence>MYDLVSTFVMGMVISGGLIIAIGSQNAFLLKTGLTNNHPFTAATICFLGDFLLIGAGVFGVGALVSVDSVLGILLSITGTIFLIWYGSVALRSAIRGTGTLVVEQSERSPSRLKTTVLMAMAMTFLNPHVYIDTVVLIGGVTASLSQNLKPWFVAGALIASATWFYSLVFVAKKLSNVLNKPRAWQIINTLIAFLMFLIAAKLLYTLIGVWT</sequence>
<keyword evidence="2" id="KW-1003">Cell membrane</keyword>
<comment type="caution">
    <text evidence="7">The sequence shown here is derived from an EMBL/GenBank/DDBJ whole genome shotgun (WGS) entry which is preliminary data.</text>
</comment>
<feature type="transmembrane region" description="Helical" evidence="6">
    <location>
        <begin position="71"/>
        <end position="91"/>
    </location>
</feature>
<comment type="subcellular location">
    <subcellularLocation>
        <location evidence="1">Cell membrane</location>
        <topology evidence="1">Multi-pass membrane protein</topology>
    </subcellularLocation>
</comment>
<feature type="transmembrane region" description="Helical" evidence="6">
    <location>
        <begin position="112"/>
        <end position="132"/>
    </location>
</feature>
<evidence type="ECO:0000256" key="1">
    <source>
        <dbReference type="ARBA" id="ARBA00004651"/>
    </source>
</evidence>
<dbReference type="PANTHER" id="PTHR30086:SF20">
    <property type="entry name" value="ARGININE EXPORTER PROTEIN ARGO-RELATED"/>
    <property type="match status" value="1"/>
</dbReference>
<reference evidence="8" key="1">
    <citation type="journal article" date="2018" name="Front. Microbiol.">
        <title>Genome-Based Analysis Reveals the Taxonomy and Diversity of the Family Idiomarinaceae.</title>
        <authorList>
            <person name="Liu Y."/>
            <person name="Lai Q."/>
            <person name="Shao Z."/>
        </authorList>
    </citation>
    <scope>NUCLEOTIDE SEQUENCE [LARGE SCALE GENOMIC DNA]</scope>
    <source>
        <strain evidence="8">AIS</strain>
    </source>
</reference>
<keyword evidence="8" id="KW-1185">Reference proteome</keyword>
<feature type="transmembrane region" description="Helical" evidence="6">
    <location>
        <begin position="6"/>
        <end position="30"/>
    </location>
</feature>
<accession>A0A432WYD9</accession>
<evidence type="ECO:0000256" key="4">
    <source>
        <dbReference type="ARBA" id="ARBA00022989"/>
    </source>
</evidence>
<dbReference type="OrthoDB" id="5638726at2"/>